<dbReference type="InterPro" id="IPR006104">
    <property type="entry name" value="Glyco_hydro_2_N"/>
</dbReference>
<comment type="catalytic activity">
    <reaction evidence="1 7">
        <text>Hydrolysis of terminal non-reducing beta-D-galactose residues in beta-D-galactosides.</text>
        <dbReference type="EC" id="3.2.1.23"/>
    </reaction>
</comment>
<dbReference type="Pfam" id="PF16353">
    <property type="entry name" value="LacZ_4"/>
    <property type="match status" value="1"/>
</dbReference>
<dbReference type="SUPFAM" id="SSF74650">
    <property type="entry name" value="Galactose mutarotase-like"/>
    <property type="match status" value="1"/>
</dbReference>
<dbReference type="GO" id="GO:0009341">
    <property type="term" value="C:beta-galactosidase complex"/>
    <property type="evidence" value="ECO:0007669"/>
    <property type="project" value="InterPro"/>
</dbReference>
<evidence type="ECO:0000256" key="4">
    <source>
        <dbReference type="ARBA" id="ARBA00022801"/>
    </source>
</evidence>
<dbReference type="AlphaFoldDB" id="A0A084H1W3"/>
<dbReference type="InterPro" id="IPR004199">
    <property type="entry name" value="B-gal_small/dom_5"/>
</dbReference>
<dbReference type="Pfam" id="PF02836">
    <property type="entry name" value="Glyco_hydro_2_C"/>
    <property type="match status" value="1"/>
</dbReference>
<dbReference type="PANTHER" id="PTHR46323">
    <property type="entry name" value="BETA-GALACTOSIDASE"/>
    <property type="match status" value="1"/>
</dbReference>
<keyword evidence="5 7" id="KW-0326">Glycosidase</keyword>
<keyword evidence="10" id="KW-1185">Reference proteome</keyword>
<dbReference type="InterPro" id="IPR008979">
    <property type="entry name" value="Galactose-bd-like_sf"/>
</dbReference>
<dbReference type="InterPro" id="IPR011013">
    <property type="entry name" value="Gal_mutarotase_sf_dom"/>
</dbReference>
<dbReference type="SUPFAM" id="SSF49785">
    <property type="entry name" value="Galactose-binding domain-like"/>
    <property type="match status" value="1"/>
</dbReference>
<dbReference type="InterPro" id="IPR023230">
    <property type="entry name" value="Glyco_hydro_2_CS"/>
</dbReference>
<dbReference type="PANTHER" id="PTHR46323:SF2">
    <property type="entry name" value="BETA-GALACTOSIDASE"/>
    <property type="match status" value="1"/>
</dbReference>
<dbReference type="InterPro" id="IPR050347">
    <property type="entry name" value="Bact_Beta-galactosidase"/>
</dbReference>
<dbReference type="InterPro" id="IPR006102">
    <property type="entry name" value="Ig-like_GH2"/>
</dbReference>
<dbReference type="Pfam" id="PF00703">
    <property type="entry name" value="Glyco_hydro_2"/>
    <property type="match status" value="1"/>
</dbReference>
<dbReference type="Gene3D" id="2.60.40.10">
    <property type="entry name" value="Immunoglobulins"/>
    <property type="match status" value="2"/>
</dbReference>
<dbReference type="GO" id="GO:0030246">
    <property type="term" value="F:carbohydrate binding"/>
    <property type="evidence" value="ECO:0007669"/>
    <property type="project" value="InterPro"/>
</dbReference>
<feature type="domain" description="Beta galactosidase small chain/" evidence="8">
    <location>
        <begin position="723"/>
        <end position="994"/>
    </location>
</feature>
<dbReference type="InterPro" id="IPR006101">
    <property type="entry name" value="Glyco_hydro_2"/>
</dbReference>
<dbReference type="Proteomes" id="UP000028549">
    <property type="component" value="Unassembled WGS sequence"/>
</dbReference>
<dbReference type="STRING" id="246786.GS18_0200865"/>
<dbReference type="InterPro" id="IPR013783">
    <property type="entry name" value="Ig-like_fold"/>
</dbReference>
<dbReference type="PROSITE" id="PS00719">
    <property type="entry name" value="GLYCOSYL_HYDROL_F2_1"/>
    <property type="match status" value="1"/>
</dbReference>
<accession>A0A084H1W3</accession>
<dbReference type="GO" id="GO:0004565">
    <property type="term" value="F:beta-galactosidase activity"/>
    <property type="evidence" value="ECO:0007669"/>
    <property type="project" value="UniProtKB-EC"/>
</dbReference>
<comment type="caution">
    <text evidence="9">The sequence shown here is derived from an EMBL/GenBank/DDBJ whole genome shotgun (WGS) entry which is preliminary data.</text>
</comment>
<keyword evidence="4 7" id="KW-0378">Hydrolase</keyword>
<evidence type="ECO:0000256" key="6">
    <source>
        <dbReference type="ARBA" id="ARBA00032230"/>
    </source>
</evidence>
<evidence type="ECO:0000256" key="1">
    <source>
        <dbReference type="ARBA" id="ARBA00001412"/>
    </source>
</evidence>
<dbReference type="InterPro" id="IPR036156">
    <property type="entry name" value="Beta-gal/glucu_dom_sf"/>
</dbReference>
<dbReference type="InterPro" id="IPR032312">
    <property type="entry name" value="LacZ_4"/>
</dbReference>
<gene>
    <name evidence="9" type="ORF">GS18_0200865</name>
</gene>
<dbReference type="Gene3D" id="3.20.20.80">
    <property type="entry name" value="Glycosidases"/>
    <property type="match status" value="1"/>
</dbReference>
<comment type="similarity">
    <text evidence="2 7">Belongs to the glycosyl hydrolase 2 family.</text>
</comment>
<protein>
    <recommendedName>
        <fullName evidence="3 7">Beta-galactosidase</fullName>
        <ecNumber evidence="3 7">3.2.1.23</ecNumber>
    </recommendedName>
    <alternativeName>
        <fullName evidence="6 7">Lactase</fullName>
    </alternativeName>
</protein>
<evidence type="ECO:0000256" key="5">
    <source>
        <dbReference type="ARBA" id="ARBA00023295"/>
    </source>
</evidence>
<dbReference type="PRINTS" id="PR00132">
    <property type="entry name" value="GLHYDRLASE2"/>
</dbReference>
<dbReference type="RefSeq" id="WP_029565202.1">
    <property type="nucleotide sequence ID" value="NZ_JNVC02000001.1"/>
</dbReference>
<reference evidence="9 10" key="1">
    <citation type="journal article" date="2005" name="Int. J. Syst. Evol. Microbiol.">
        <title>Bacillus cibi sp. nov., isolated from jeotgal, a traditional Korean fermented seafood.</title>
        <authorList>
            <person name="Yoon J.H."/>
            <person name="Lee C.H."/>
            <person name="Oh T.K."/>
        </authorList>
    </citation>
    <scope>NUCLEOTIDE SEQUENCE [LARGE SCALE GENOMIC DNA]</scope>
    <source>
        <strain evidence="9 10">DSM 16189</strain>
    </source>
</reference>
<dbReference type="SUPFAM" id="SSF49303">
    <property type="entry name" value="beta-Galactosidase/glucuronidase domain"/>
    <property type="match status" value="2"/>
</dbReference>
<dbReference type="GO" id="GO:0005990">
    <property type="term" value="P:lactose catabolic process"/>
    <property type="evidence" value="ECO:0007669"/>
    <property type="project" value="TreeGrafter"/>
</dbReference>
<evidence type="ECO:0000256" key="7">
    <source>
        <dbReference type="RuleBase" id="RU361154"/>
    </source>
</evidence>
<dbReference type="InterPro" id="IPR017853">
    <property type="entry name" value="GH"/>
</dbReference>
<dbReference type="EMBL" id="JNVC02000001">
    <property type="protein sequence ID" value="KEZ53575.1"/>
    <property type="molecule type" value="Genomic_DNA"/>
</dbReference>
<evidence type="ECO:0000259" key="8">
    <source>
        <dbReference type="SMART" id="SM01038"/>
    </source>
</evidence>
<dbReference type="InterPro" id="IPR006103">
    <property type="entry name" value="Glyco_hydro_2_cat"/>
</dbReference>
<dbReference type="SUPFAM" id="SSF51445">
    <property type="entry name" value="(Trans)glycosidases"/>
    <property type="match status" value="1"/>
</dbReference>
<dbReference type="SMART" id="SM01038">
    <property type="entry name" value="Bgal_small_N"/>
    <property type="match status" value="1"/>
</dbReference>
<dbReference type="Gene3D" id="2.60.120.260">
    <property type="entry name" value="Galactose-binding domain-like"/>
    <property type="match status" value="1"/>
</dbReference>
<dbReference type="Pfam" id="PF02929">
    <property type="entry name" value="Bgal_small_N"/>
    <property type="match status" value="1"/>
</dbReference>
<dbReference type="InterPro" id="IPR014718">
    <property type="entry name" value="GH-type_carb-bd"/>
</dbReference>
<dbReference type="OrthoDB" id="9762066at2"/>
<dbReference type="Pfam" id="PF02837">
    <property type="entry name" value="Glyco_hydro_2_N"/>
    <property type="match status" value="1"/>
</dbReference>
<proteinExistence type="inferred from homology"/>
<evidence type="ECO:0000313" key="9">
    <source>
        <dbReference type="EMBL" id="KEZ53575.1"/>
    </source>
</evidence>
<dbReference type="EC" id="3.2.1.23" evidence="3 7"/>
<evidence type="ECO:0000313" key="10">
    <source>
        <dbReference type="Proteomes" id="UP000028549"/>
    </source>
</evidence>
<dbReference type="Gene3D" id="2.70.98.10">
    <property type="match status" value="1"/>
</dbReference>
<organism evidence="9 10">
    <name type="scientific">Metabacillus indicus</name>
    <name type="common">Bacillus indicus</name>
    <dbReference type="NCBI Taxonomy" id="246786"/>
    <lineage>
        <taxon>Bacteria</taxon>
        <taxon>Bacillati</taxon>
        <taxon>Bacillota</taxon>
        <taxon>Bacilli</taxon>
        <taxon>Bacillales</taxon>
        <taxon>Bacillaceae</taxon>
        <taxon>Metabacillus</taxon>
    </lineage>
</organism>
<evidence type="ECO:0000256" key="3">
    <source>
        <dbReference type="ARBA" id="ARBA00012756"/>
    </source>
</evidence>
<evidence type="ECO:0000256" key="2">
    <source>
        <dbReference type="ARBA" id="ARBA00007401"/>
    </source>
</evidence>
<sequence>MTLEKVWENPQILQINREKPRAYYIPCHDESAKSRNRQLSDHFRLLNGEWKFSYFSNVNDINDKHVSNEVDVSGWDRLLVPSCWQTNGYDQMQYVNVRYPFPFDPPHVPNENPAGVYVKDIQISDLSERKEQFIVFEGVSACFYLYVNGQFAGYSQGSRMPAEFNITPYLKDGKNRLTAVVLKWGDGSYLEDQDMWRYTGIFRDVYLLSRDAIRIEDVFNRAVLSEDLTQGELQIDLTAKGSCHAEVLLKDERGETVGHIAREINGTESLSMTVDSPALWNAENPVLYDLYVKSGEEVLHFHIGFRRITVEDGVFKINNEAVKLKGVNRHDSHPKLGHTIPLNHMKKDLLLMKKHNMNTVRASHYPNDPRFLTLCDQLGFYVIDEADLECHGAGEAGDIHWLSKQEDWQAAFLDRMERLVERDKNNPSVIIWSLGNEAGYGINHIKMAEWAKKRDATRLTHYESAAEGYKGHENTEALDMESRMYPTLQYVEEYAKNESKTKPMFLCEYSHAMGNGPGDAADYWELIYKYPKLMGGCIWEWNDHGISRTDDRGNVSYAYGGDFGETIHDGNFCIDGLVKPDRTPSTGLKEIKAVYKPVRFKMKSAEEGLVEVTNLFDFTNLSDYEIQWMVERDGEVVQQNVIYDLDLHPKASKVIQIPYDVPEASVSSYYLTVSLLQKKTEPWAEKGHEIGFEQFKLPVKKQIPEKRAGKHSLKTEKNGSKLVISGLDFTYVFNLEAGQFEKVSLNDYECLAGIPSFTAWRAPIDNDAPILQEWKKHGFDKLNMHTYKAEVVQEDESLIELQVHFSLSAFSRFPVVKGTANWKVHSSGAIAVTCQADVNGEVPYLPRFGLEIPMPKGNDEVEYFGNGPHESYMDMKSSVRKGRYLTTVQGMHEQYIYPQENGSRYGTDWAIVSNELGMGMKFSSNEGFSFNVSRYALAELTATSHDHQLQEDNSRTWVYIDYKMSGVGSGACGPALAENYQLNEKSISFSFEMEPVFKEH</sequence>
<name>A0A084H1W3_METID</name>